<dbReference type="SUPFAM" id="SSF103481">
    <property type="entry name" value="Multidrug resistance efflux transporter EmrE"/>
    <property type="match status" value="2"/>
</dbReference>
<organism evidence="7 8">
    <name type="scientific">Clavelina lepadiformis</name>
    <name type="common">Light-bulb sea squirt</name>
    <name type="synonym">Ascidia lepadiformis</name>
    <dbReference type="NCBI Taxonomy" id="159417"/>
    <lineage>
        <taxon>Eukaryota</taxon>
        <taxon>Metazoa</taxon>
        <taxon>Chordata</taxon>
        <taxon>Tunicata</taxon>
        <taxon>Ascidiacea</taxon>
        <taxon>Aplousobranchia</taxon>
        <taxon>Clavelinidae</taxon>
        <taxon>Clavelina</taxon>
    </lineage>
</organism>
<feature type="transmembrane region" description="Helical" evidence="5">
    <location>
        <begin position="111"/>
        <end position="130"/>
    </location>
</feature>
<feature type="transmembrane region" description="Helical" evidence="5">
    <location>
        <begin position="84"/>
        <end position="105"/>
    </location>
</feature>
<keyword evidence="4 5" id="KW-0472">Membrane</keyword>
<dbReference type="PANTHER" id="PTHR22911:SF6">
    <property type="entry name" value="SOLUTE CARRIER FAMILY 35 MEMBER G1"/>
    <property type="match status" value="1"/>
</dbReference>
<evidence type="ECO:0000256" key="2">
    <source>
        <dbReference type="ARBA" id="ARBA00022692"/>
    </source>
</evidence>
<dbReference type="Proteomes" id="UP001642483">
    <property type="component" value="Unassembled WGS sequence"/>
</dbReference>
<keyword evidence="3 5" id="KW-1133">Transmembrane helix</keyword>
<feature type="domain" description="EamA" evidence="6">
    <location>
        <begin position="181"/>
        <end position="313"/>
    </location>
</feature>
<dbReference type="PANTHER" id="PTHR22911">
    <property type="entry name" value="ACYL-MALONYL CONDENSING ENZYME-RELATED"/>
    <property type="match status" value="1"/>
</dbReference>
<evidence type="ECO:0000259" key="6">
    <source>
        <dbReference type="Pfam" id="PF00892"/>
    </source>
</evidence>
<evidence type="ECO:0000256" key="1">
    <source>
        <dbReference type="ARBA" id="ARBA00004141"/>
    </source>
</evidence>
<comment type="caution">
    <text evidence="7">The sequence shown here is derived from an EMBL/GenBank/DDBJ whole genome shotgun (WGS) entry which is preliminary data.</text>
</comment>
<feature type="domain" description="EamA" evidence="6">
    <location>
        <begin position="24"/>
        <end position="155"/>
    </location>
</feature>
<dbReference type="Pfam" id="PF00892">
    <property type="entry name" value="EamA"/>
    <property type="match status" value="2"/>
</dbReference>
<feature type="transmembrane region" description="Helical" evidence="5">
    <location>
        <begin position="242"/>
        <end position="263"/>
    </location>
</feature>
<evidence type="ECO:0000256" key="5">
    <source>
        <dbReference type="SAM" id="Phobius"/>
    </source>
</evidence>
<protein>
    <recommendedName>
        <fullName evidence="6">EamA domain-containing protein</fullName>
    </recommendedName>
</protein>
<comment type="subcellular location">
    <subcellularLocation>
        <location evidence="1">Membrane</location>
        <topology evidence="1">Multi-pass membrane protein</topology>
    </subcellularLocation>
</comment>
<proteinExistence type="predicted"/>
<feature type="transmembrane region" description="Helical" evidence="5">
    <location>
        <begin position="296"/>
        <end position="319"/>
    </location>
</feature>
<dbReference type="EMBL" id="CAWYQH010000130">
    <property type="protein sequence ID" value="CAK8692765.1"/>
    <property type="molecule type" value="Genomic_DNA"/>
</dbReference>
<name>A0ABP0GM06_CLALP</name>
<evidence type="ECO:0000313" key="8">
    <source>
        <dbReference type="Proteomes" id="UP001642483"/>
    </source>
</evidence>
<accession>A0ABP0GM06</accession>
<keyword evidence="2 5" id="KW-0812">Transmembrane</keyword>
<keyword evidence="8" id="KW-1185">Reference proteome</keyword>
<reference evidence="7 8" key="1">
    <citation type="submission" date="2024-02" db="EMBL/GenBank/DDBJ databases">
        <authorList>
            <person name="Daric V."/>
            <person name="Darras S."/>
        </authorList>
    </citation>
    <scope>NUCLEOTIDE SEQUENCE [LARGE SCALE GENOMIC DNA]</scope>
</reference>
<dbReference type="InterPro" id="IPR000620">
    <property type="entry name" value="EamA_dom"/>
</dbReference>
<gene>
    <name evidence="7" type="ORF">CVLEPA_LOCUS26009</name>
</gene>
<feature type="transmembrane region" description="Helical" evidence="5">
    <location>
        <begin position="212"/>
        <end position="230"/>
    </location>
</feature>
<dbReference type="InterPro" id="IPR037185">
    <property type="entry name" value="EmrE-like"/>
</dbReference>
<evidence type="ECO:0000256" key="3">
    <source>
        <dbReference type="ARBA" id="ARBA00022989"/>
    </source>
</evidence>
<feature type="transmembrane region" description="Helical" evidence="5">
    <location>
        <begin position="180"/>
        <end position="200"/>
    </location>
</feature>
<feature type="transmembrane region" description="Helical" evidence="5">
    <location>
        <begin position="270"/>
        <end position="290"/>
    </location>
</feature>
<feature type="transmembrane region" description="Helical" evidence="5">
    <location>
        <begin position="142"/>
        <end position="160"/>
    </location>
</feature>
<feature type="transmembrane region" description="Helical" evidence="5">
    <location>
        <begin position="54"/>
        <end position="72"/>
    </location>
</feature>
<feature type="transmembrane region" description="Helical" evidence="5">
    <location>
        <begin position="20"/>
        <end position="42"/>
    </location>
</feature>
<evidence type="ECO:0000256" key="4">
    <source>
        <dbReference type="ARBA" id="ARBA00023136"/>
    </source>
</evidence>
<sequence>MDLAESMELPTQRRKNEPKWKGLLGILYATLAAAFASTSSMFAKYADSASPAQIVFGRCLIQFVMLLPILKYKQINPLGPHPSLLKYIIARGAFGICSIILLFIAVKKLPLGNAIAISYTYSVLVGFFACACLQEECRKTDVIFTVVTATGVLFIAQPPFIFKMVDEDIGLTEHNFAERILGVACAIGSALSNSITYVIVRKMGRSVHYTLSLVYYSWEGFFISLTYLLVTDEFRSPCFSDVGYVVLVSCFGLVGQIFMTIALQVERAGPVTLVQTTQIIFAFTFQYFLLNVTPNMYSGIGAVLIFVSSFGITLTKFVLS</sequence>
<evidence type="ECO:0000313" key="7">
    <source>
        <dbReference type="EMBL" id="CAK8692765.1"/>
    </source>
</evidence>